<evidence type="ECO:0000313" key="8">
    <source>
        <dbReference type="Proteomes" id="UP000320393"/>
    </source>
</evidence>
<feature type="transmembrane region" description="Helical" evidence="6">
    <location>
        <begin position="224"/>
        <end position="249"/>
    </location>
</feature>
<evidence type="ECO:0000256" key="1">
    <source>
        <dbReference type="ARBA" id="ARBA00004651"/>
    </source>
</evidence>
<dbReference type="Pfam" id="PF09678">
    <property type="entry name" value="Caa3_CtaG"/>
    <property type="match status" value="1"/>
</dbReference>
<feature type="transmembrane region" description="Helical" evidence="6">
    <location>
        <begin position="59"/>
        <end position="77"/>
    </location>
</feature>
<keyword evidence="2" id="KW-1003">Cell membrane</keyword>
<gene>
    <name evidence="7" type="ORF">E6H02_00940</name>
</gene>
<evidence type="ECO:0000256" key="2">
    <source>
        <dbReference type="ARBA" id="ARBA00022475"/>
    </source>
</evidence>
<name>A0A537M7P5_9BACT</name>
<proteinExistence type="predicted"/>
<keyword evidence="3 6" id="KW-0812">Transmembrane</keyword>
<evidence type="ECO:0000256" key="6">
    <source>
        <dbReference type="SAM" id="Phobius"/>
    </source>
</evidence>
<evidence type="ECO:0000256" key="4">
    <source>
        <dbReference type="ARBA" id="ARBA00022989"/>
    </source>
</evidence>
<sequence length="317" mass="34740">MHGGPGHRPPLPLSPGGRRAPRGIQAGLAAVAVVLLWPAEARASHLAGAAVLRWSDWDWDPMILAGLGATVLAWWWVSRRFRPRRWQPLFFWLGMLGLVVALLSPIHTGSGYLFTIHMVQHMLLTLVAPPLLALAVPPAFLGWLYRRPGPARVLHAVWSPLPALVLFNGVLVFWHLPFAYDATLASGWVHAAEHLSFVAAGLVFWGVIASPVPKLVRASFGLRLGLVVVADLVNFLVGFALAFAGRPFYRHYTEVPRLWGLNPLDDLRLGGAVMWVMGQMMYAIPVLVLLSVLLRREQGPGAFPGESPIRSIPSPHS</sequence>
<dbReference type="GO" id="GO:0005886">
    <property type="term" value="C:plasma membrane"/>
    <property type="evidence" value="ECO:0007669"/>
    <property type="project" value="UniProtKB-SubCell"/>
</dbReference>
<dbReference type="InterPro" id="IPR019108">
    <property type="entry name" value="Caa3_assmbl_CtaG-rel"/>
</dbReference>
<feature type="transmembrane region" description="Helical" evidence="6">
    <location>
        <begin position="118"/>
        <end position="141"/>
    </location>
</feature>
<dbReference type="Proteomes" id="UP000320393">
    <property type="component" value="Unassembled WGS sequence"/>
</dbReference>
<feature type="transmembrane region" description="Helical" evidence="6">
    <location>
        <begin position="269"/>
        <end position="294"/>
    </location>
</feature>
<comment type="caution">
    <text evidence="7">The sequence shown here is derived from an EMBL/GenBank/DDBJ whole genome shotgun (WGS) entry which is preliminary data.</text>
</comment>
<protein>
    <submittedName>
        <fullName evidence="7">Cytochrome c oxidase assembly protein</fullName>
    </submittedName>
</protein>
<reference evidence="7 8" key="1">
    <citation type="journal article" date="2019" name="Nat. Microbiol.">
        <title>Mediterranean grassland soil C-N compound turnover is dependent on rainfall and depth, and is mediated by genomically divergent microorganisms.</title>
        <authorList>
            <person name="Diamond S."/>
            <person name="Andeer P.F."/>
            <person name="Li Z."/>
            <person name="Crits-Christoph A."/>
            <person name="Burstein D."/>
            <person name="Anantharaman K."/>
            <person name="Lane K.R."/>
            <person name="Thomas B.C."/>
            <person name="Pan C."/>
            <person name="Northen T.R."/>
            <person name="Banfield J.F."/>
        </authorList>
    </citation>
    <scope>NUCLEOTIDE SEQUENCE [LARGE SCALE GENOMIC DNA]</scope>
    <source>
        <strain evidence="7">NP_5</strain>
    </source>
</reference>
<organism evidence="7 8">
    <name type="scientific">Candidatus Segetimicrobium genomatis</name>
    <dbReference type="NCBI Taxonomy" id="2569760"/>
    <lineage>
        <taxon>Bacteria</taxon>
        <taxon>Bacillati</taxon>
        <taxon>Candidatus Sysuimicrobiota</taxon>
        <taxon>Candidatus Sysuimicrobiia</taxon>
        <taxon>Candidatus Sysuimicrobiales</taxon>
        <taxon>Candidatus Segetimicrobiaceae</taxon>
        <taxon>Candidatus Segetimicrobium</taxon>
    </lineage>
</organism>
<feature type="transmembrane region" description="Helical" evidence="6">
    <location>
        <begin position="89"/>
        <end position="106"/>
    </location>
</feature>
<accession>A0A537M7P5</accession>
<feature type="transmembrane region" description="Helical" evidence="6">
    <location>
        <begin position="153"/>
        <end position="174"/>
    </location>
</feature>
<dbReference type="EMBL" id="VBAM01000027">
    <property type="protein sequence ID" value="TMJ16294.1"/>
    <property type="molecule type" value="Genomic_DNA"/>
</dbReference>
<feature type="transmembrane region" description="Helical" evidence="6">
    <location>
        <begin position="194"/>
        <end position="212"/>
    </location>
</feature>
<comment type="subcellular location">
    <subcellularLocation>
        <location evidence="1">Cell membrane</location>
        <topology evidence="1">Multi-pass membrane protein</topology>
    </subcellularLocation>
</comment>
<evidence type="ECO:0000256" key="3">
    <source>
        <dbReference type="ARBA" id="ARBA00022692"/>
    </source>
</evidence>
<evidence type="ECO:0000256" key="5">
    <source>
        <dbReference type="ARBA" id="ARBA00023136"/>
    </source>
</evidence>
<keyword evidence="5 6" id="KW-0472">Membrane</keyword>
<evidence type="ECO:0000313" key="7">
    <source>
        <dbReference type="EMBL" id="TMJ16294.1"/>
    </source>
</evidence>
<dbReference type="AlphaFoldDB" id="A0A537M7P5"/>
<keyword evidence="4 6" id="KW-1133">Transmembrane helix</keyword>